<dbReference type="PANTHER" id="PTHR33511">
    <property type="entry name" value="OS06G0632400 PROTEIN"/>
    <property type="match status" value="1"/>
</dbReference>
<keyword evidence="1" id="KW-1185">Reference proteome</keyword>
<gene>
    <name evidence="2" type="primary">LOC113729475</name>
</gene>
<dbReference type="RefSeq" id="XP_027109570.1">
    <property type="nucleotide sequence ID" value="XM_027253769.2"/>
</dbReference>
<sequence>MSKTKSRRADDMKDDYVKAYKVRPSDEDRGGWAADPGIDWKAGRERWKSPEIGNNYSLLDMKDDDVKAYKARPGDEEGGGWEADHGIDGKAEAFIASRRERWKSPEVAN</sequence>
<dbReference type="GeneID" id="113729475"/>
<proteinExistence type="predicted"/>
<organism evidence="1 2">
    <name type="scientific">Coffea arabica</name>
    <name type="common">Arabian coffee</name>
    <dbReference type="NCBI Taxonomy" id="13443"/>
    <lineage>
        <taxon>Eukaryota</taxon>
        <taxon>Viridiplantae</taxon>
        <taxon>Streptophyta</taxon>
        <taxon>Embryophyta</taxon>
        <taxon>Tracheophyta</taxon>
        <taxon>Spermatophyta</taxon>
        <taxon>Magnoliopsida</taxon>
        <taxon>eudicotyledons</taxon>
        <taxon>Gunneridae</taxon>
        <taxon>Pentapetalae</taxon>
        <taxon>asterids</taxon>
        <taxon>lamiids</taxon>
        <taxon>Gentianales</taxon>
        <taxon>Rubiaceae</taxon>
        <taxon>Ixoroideae</taxon>
        <taxon>Gardenieae complex</taxon>
        <taxon>Bertiereae - Coffeeae clade</taxon>
        <taxon>Coffeeae</taxon>
        <taxon>Coffea</taxon>
    </lineage>
</organism>
<evidence type="ECO:0000313" key="1">
    <source>
        <dbReference type="Proteomes" id="UP001652660"/>
    </source>
</evidence>
<dbReference type="Proteomes" id="UP001652660">
    <property type="component" value="Chromosome 2e"/>
</dbReference>
<reference evidence="2" key="2">
    <citation type="submission" date="2025-08" db="UniProtKB">
        <authorList>
            <consortium name="RefSeq"/>
        </authorList>
    </citation>
    <scope>IDENTIFICATION</scope>
    <source>
        <tissue evidence="2">Leaves</tissue>
    </source>
</reference>
<reference evidence="1" key="1">
    <citation type="journal article" date="2025" name="Foods">
        <title>Unveiling the Microbial Signatures of Arabica Coffee Cherries: Insights into Ripeness Specific Diversity, Functional Traits, and Implications for Quality and Safety.</title>
        <authorList>
            <consortium name="RefSeq"/>
            <person name="Tenea G.N."/>
            <person name="Cifuentes V."/>
            <person name="Reyes P."/>
            <person name="Cevallos-Vallejos M."/>
        </authorList>
    </citation>
    <scope>NUCLEOTIDE SEQUENCE [LARGE SCALE GENOMIC DNA]</scope>
</reference>
<protein>
    <submittedName>
        <fullName evidence="2">Uncharacterized protein isoform X1</fullName>
    </submittedName>
</protein>
<dbReference type="OrthoDB" id="654716at2759"/>
<name>A0A6P6W3R4_COFAR</name>
<dbReference type="AlphaFoldDB" id="A0A6P6W3R4"/>
<accession>A0A6P6W3R4</accession>
<evidence type="ECO:0000313" key="2">
    <source>
        <dbReference type="RefSeq" id="XP_027109570.1"/>
    </source>
</evidence>